<accession>A0A0E9T489</accession>
<proteinExistence type="predicted"/>
<name>A0A0E9T489_ANGAN</name>
<reference evidence="1" key="2">
    <citation type="journal article" date="2015" name="Fish Shellfish Immunol.">
        <title>Early steps in the European eel (Anguilla anguilla)-Vibrio vulnificus interaction in the gills: Role of the RtxA13 toxin.</title>
        <authorList>
            <person name="Callol A."/>
            <person name="Pajuelo D."/>
            <person name="Ebbesson L."/>
            <person name="Teles M."/>
            <person name="MacKenzie S."/>
            <person name="Amaro C."/>
        </authorList>
    </citation>
    <scope>NUCLEOTIDE SEQUENCE</scope>
</reference>
<organism evidence="1">
    <name type="scientific">Anguilla anguilla</name>
    <name type="common">European freshwater eel</name>
    <name type="synonym">Muraena anguilla</name>
    <dbReference type="NCBI Taxonomy" id="7936"/>
    <lineage>
        <taxon>Eukaryota</taxon>
        <taxon>Metazoa</taxon>
        <taxon>Chordata</taxon>
        <taxon>Craniata</taxon>
        <taxon>Vertebrata</taxon>
        <taxon>Euteleostomi</taxon>
        <taxon>Actinopterygii</taxon>
        <taxon>Neopterygii</taxon>
        <taxon>Teleostei</taxon>
        <taxon>Anguilliformes</taxon>
        <taxon>Anguillidae</taxon>
        <taxon>Anguilla</taxon>
    </lineage>
</organism>
<dbReference type="EMBL" id="GBXM01060148">
    <property type="protein sequence ID" value="JAH48429.1"/>
    <property type="molecule type" value="Transcribed_RNA"/>
</dbReference>
<sequence length="11" mass="1287">MDCNQLNHILS</sequence>
<protein>
    <submittedName>
        <fullName evidence="1">Uncharacterized protein</fullName>
    </submittedName>
</protein>
<evidence type="ECO:0000313" key="1">
    <source>
        <dbReference type="EMBL" id="JAH48429.1"/>
    </source>
</evidence>
<reference evidence="1" key="1">
    <citation type="submission" date="2014-11" db="EMBL/GenBank/DDBJ databases">
        <authorList>
            <person name="Amaro Gonzalez C."/>
        </authorList>
    </citation>
    <scope>NUCLEOTIDE SEQUENCE</scope>
</reference>